<keyword evidence="2" id="KW-0808">Transferase</keyword>
<dbReference type="InterPro" id="IPR000182">
    <property type="entry name" value="GNAT_dom"/>
</dbReference>
<dbReference type="InterPro" id="IPR052564">
    <property type="entry name" value="N-acetyltrans/Recomb-assoc"/>
</dbReference>
<dbReference type="Proteomes" id="UP001596050">
    <property type="component" value="Unassembled WGS sequence"/>
</dbReference>
<dbReference type="PROSITE" id="PS51186">
    <property type="entry name" value="GNAT"/>
    <property type="match status" value="1"/>
</dbReference>
<dbReference type="EC" id="2.3.1.-" evidence="2"/>
<name>A0ABW0KZ99_9BURK</name>
<evidence type="ECO:0000313" key="2">
    <source>
        <dbReference type="EMBL" id="MFC5458810.1"/>
    </source>
</evidence>
<dbReference type="SUPFAM" id="SSF55729">
    <property type="entry name" value="Acyl-CoA N-acyltransferases (Nat)"/>
    <property type="match status" value="1"/>
</dbReference>
<organism evidence="2 3">
    <name type="scientific">Massilia niabensis</name>
    <dbReference type="NCBI Taxonomy" id="544910"/>
    <lineage>
        <taxon>Bacteria</taxon>
        <taxon>Pseudomonadati</taxon>
        <taxon>Pseudomonadota</taxon>
        <taxon>Betaproteobacteria</taxon>
        <taxon>Burkholderiales</taxon>
        <taxon>Oxalobacteraceae</taxon>
        <taxon>Telluria group</taxon>
        <taxon>Massilia</taxon>
    </lineage>
</organism>
<evidence type="ECO:0000313" key="3">
    <source>
        <dbReference type="Proteomes" id="UP001596050"/>
    </source>
</evidence>
<feature type="domain" description="N-acetyltransferase" evidence="1">
    <location>
        <begin position="1"/>
        <end position="152"/>
    </location>
</feature>
<proteinExistence type="predicted"/>
<evidence type="ECO:0000259" key="1">
    <source>
        <dbReference type="PROSITE" id="PS51186"/>
    </source>
</evidence>
<keyword evidence="3" id="KW-1185">Reference proteome</keyword>
<dbReference type="InterPro" id="IPR016181">
    <property type="entry name" value="Acyl_CoA_acyltransferase"/>
</dbReference>
<reference evidence="3" key="1">
    <citation type="journal article" date="2019" name="Int. J. Syst. Evol. Microbiol.">
        <title>The Global Catalogue of Microorganisms (GCM) 10K type strain sequencing project: providing services to taxonomists for standard genome sequencing and annotation.</title>
        <authorList>
            <consortium name="The Broad Institute Genomics Platform"/>
            <consortium name="The Broad Institute Genome Sequencing Center for Infectious Disease"/>
            <person name="Wu L."/>
            <person name="Ma J."/>
        </authorList>
    </citation>
    <scope>NUCLEOTIDE SEQUENCE [LARGE SCALE GENOMIC DNA]</scope>
    <source>
        <strain evidence="3">KACC 12649</strain>
    </source>
</reference>
<dbReference type="EMBL" id="JBHSMU010000004">
    <property type="protein sequence ID" value="MFC5458810.1"/>
    <property type="molecule type" value="Genomic_DNA"/>
</dbReference>
<dbReference type="RefSeq" id="WP_379780029.1">
    <property type="nucleotide sequence ID" value="NZ_JBHSMU010000004.1"/>
</dbReference>
<keyword evidence="2" id="KW-0012">Acyltransferase</keyword>
<dbReference type="Gene3D" id="3.40.630.30">
    <property type="match status" value="1"/>
</dbReference>
<dbReference type="Pfam" id="PF13673">
    <property type="entry name" value="Acetyltransf_10"/>
    <property type="match status" value="1"/>
</dbReference>
<accession>A0ABW0KZ99</accession>
<dbReference type="CDD" id="cd04301">
    <property type="entry name" value="NAT_SF"/>
    <property type="match status" value="1"/>
</dbReference>
<dbReference type="PANTHER" id="PTHR43451">
    <property type="entry name" value="ACETYLTRANSFERASE (GNAT) FAMILY PROTEIN"/>
    <property type="match status" value="1"/>
</dbReference>
<comment type="caution">
    <text evidence="2">The sequence shown here is derived from an EMBL/GenBank/DDBJ whole genome shotgun (WGS) entry which is preliminary data.</text>
</comment>
<dbReference type="GO" id="GO:0016746">
    <property type="term" value="F:acyltransferase activity"/>
    <property type="evidence" value="ECO:0007669"/>
    <property type="project" value="UniProtKB-KW"/>
</dbReference>
<protein>
    <submittedName>
        <fullName evidence="2">GNAT family N-acetyltransferase</fullName>
        <ecNumber evidence="2">2.3.1.-</ecNumber>
    </submittedName>
</protein>
<dbReference type="PANTHER" id="PTHR43451:SF1">
    <property type="entry name" value="ACETYLTRANSFERASE"/>
    <property type="match status" value="1"/>
</dbReference>
<gene>
    <name evidence="2" type="ORF">ACFPN5_03165</name>
</gene>
<sequence>MLIRPCEDPDLAAMARLFRASALEYIVHESPRESACTFLRENDEEGLRGFVRSGHVYHVAVDGKELAGFIAIRNNDHLYHLFVDRRWHRQGLARRLWDVARSEALARGGSGSFTVNASTFAVPVYEAFGFERTGPLQCVKGLNCNPMRFTPKLAPNPTSTSTPD</sequence>